<dbReference type="InterPro" id="IPR040000">
    <property type="entry name" value="NOP9"/>
</dbReference>
<dbReference type="InterPro" id="IPR011989">
    <property type="entry name" value="ARM-like"/>
</dbReference>
<evidence type="ECO:0008006" key="6">
    <source>
        <dbReference type="Google" id="ProtNLM"/>
    </source>
</evidence>
<accession>A0A315V2P7</accession>
<dbReference type="GO" id="GO:0000447">
    <property type="term" value="P:endonucleolytic cleavage in ITS1 to separate SSU-rRNA from 5.8S rRNA and LSU-rRNA from tricistronic rRNA transcript (SSU-rRNA, 5.8S rRNA, LSU-rRNA)"/>
    <property type="evidence" value="ECO:0007669"/>
    <property type="project" value="TreeGrafter"/>
</dbReference>
<feature type="repeat" description="Pumilio" evidence="2">
    <location>
        <begin position="653"/>
        <end position="689"/>
    </location>
</feature>
<dbReference type="GO" id="GO:0030688">
    <property type="term" value="C:preribosome, small subunit precursor"/>
    <property type="evidence" value="ECO:0007669"/>
    <property type="project" value="TreeGrafter"/>
</dbReference>
<dbReference type="GO" id="GO:0000480">
    <property type="term" value="P:endonucleolytic cleavage in 5'-ETS of tricistronic rRNA transcript (SSU-rRNA, 5.8S rRNA, LSU-rRNA)"/>
    <property type="evidence" value="ECO:0007669"/>
    <property type="project" value="TreeGrafter"/>
</dbReference>
<dbReference type="Gene3D" id="1.25.10.10">
    <property type="entry name" value="Leucine-rich Repeat Variant"/>
    <property type="match status" value="2"/>
</dbReference>
<feature type="region of interest" description="Disordered" evidence="3">
    <location>
        <begin position="287"/>
        <end position="307"/>
    </location>
</feature>
<comment type="caution">
    <text evidence="4">The sequence shown here is derived from an EMBL/GenBank/DDBJ whole genome shotgun (WGS) entry which is preliminary data.</text>
</comment>
<dbReference type="SUPFAM" id="SSF48371">
    <property type="entry name" value="ARM repeat"/>
    <property type="match status" value="2"/>
</dbReference>
<name>A0A315V2P7_GAMAF</name>
<feature type="compositionally biased region" description="Basic and acidic residues" evidence="3">
    <location>
        <begin position="150"/>
        <end position="172"/>
    </location>
</feature>
<dbReference type="PROSITE" id="PS50302">
    <property type="entry name" value="PUM"/>
    <property type="match status" value="1"/>
</dbReference>
<dbReference type="STRING" id="33528.ENSGAFP00000020827"/>
<dbReference type="AlphaFoldDB" id="A0A315V2P7"/>
<dbReference type="InterPro" id="IPR001313">
    <property type="entry name" value="Pumilio_RNA-bd_rpt"/>
</dbReference>
<dbReference type="GO" id="GO:0003723">
    <property type="term" value="F:RNA binding"/>
    <property type="evidence" value="ECO:0007669"/>
    <property type="project" value="InterPro"/>
</dbReference>
<gene>
    <name evidence="4" type="ORF">CCH79_00011406</name>
</gene>
<proteinExistence type="predicted"/>
<evidence type="ECO:0000313" key="5">
    <source>
        <dbReference type="Proteomes" id="UP000250572"/>
    </source>
</evidence>
<dbReference type="EMBL" id="NHOQ01002364">
    <property type="protein sequence ID" value="PWA17449.1"/>
    <property type="molecule type" value="Genomic_DNA"/>
</dbReference>
<protein>
    <recommendedName>
        <fullName evidence="6">PUM-HD domain-containing protein</fullName>
    </recommendedName>
</protein>
<dbReference type="GO" id="GO:0000472">
    <property type="term" value="P:endonucleolytic cleavage to generate mature 5'-end of SSU-rRNA from (SSU-rRNA, 5.8S rRNA, LSU-rRNA)"/>
    <property type="evidence" value="ECO:0007669"/>
    <property type="project" value="TreeGrafter"/>
</dbReference>
<dbReference type="InterPro" id="IPR016024">
    <property type="entry name" value="ARM-type_fold"/>
</dbReference>
<evidence type="ECO:0000256" key="1">
    <source>
        <dbReference type="ARBA" id="ARBA00022737"/>
    </source>
</evidence>
<sequence>MLSPTLRCCGSYPTRGREVPLLLTELWISYCSSSQPEPQCRGVKLIFILGQIKIMDALKGPVVPECIDKTLQTASSLAPLFVFLTSTLLAVGSAAADFLCTNRNFTEEEEEGRFTGLTQNWTLPCVEIPNMLAKDGAKLQKGGARKRRHPAEDGGRAEWKKTKNRGEEEKQGQKPLGDGGRKRLDALSVGYFRRVGERLSEGFEEEEEREMFVGNVLAEVKGKAGLVATDRTGSITLQRLLPLSGPDQVGEVLAELGGESGAGFKEVSCDRCGGHVVESALRQMSRWEEFSQKDPSKEDEDEEESAGVLESQVLSLSQVVKDNGSEFIGHVHGSHVVRTLLHVLAGCVGPPRTEAQPGAKEHRAAPQLTDFEIPTSFWYELKSLTETLMENIHLSVTDGAASAVFQTMLTVCHRKRPKLCKQLLKRTMEYLTSRGSAPGVSPLLVFLKDQASSRLIETIIQLSHKSLLRDLYKSHFKGSLVDLALHPIANFPVQRLTAALAEHKLFPKLFDELVQGVEAVLAAGHMGVIVQLAESCAEGGEKQDDMMRCLLNVSLPKGFVLLQMRRSSSSVMSALCRVSLQSFHCAEPGSRHVCCLPLFMSLLTYEVYYQTDATEGSTQKEVPLTSICYHGSRLVQALARFKERSHLLSSLRTLSPADLLTMASDPSGSHVLQALITTSSDKGRGKILKRLEGQYVQMACSRLGSRVLEAAWNSASVSQRQGIAQELVPSESKLRSDQFARHVWAKFGLSHFVHRRAHWQEIQTGESKKWKLFSDLLE</sequence>
<feature type="region of interest" description="Disordered" evidence="3">
    <location>
        <begin position="138"/>
        <end position="182"/>
    </location>
</feature>
<reference evidence="4 5" key="1">
    <citation type="journal article" date="2018" name="G3 (Bethesda)">
        <title>A High-Quality Reference Genome for the Invasive Mosquitofish Gambusia affinis Using a Chicago Library.</title>
        <authorList>
            <person name="Hoffberg S.L."/>
            <person name="Troendle N.J."/>
            <person name="Glenn T.C."/>
            <person name="Mahmud O."/>
            <person name="Louha S."/>
            <person name="Chalopin D."/>
            <person name="Bennetzen J.L."/>
            <person name="Mauricio R."/>
        </authorList>
    </citation>
    <scope>NUCLEOTIDE SEQUENCE [LARGE SCALE GENOMIC DNA]</scope>
    <source>
        <strain evidence="4">NE01/NJP1002.9</strain>
        <tissue evidence="4">Muscle</tissue>
    </source>
</reference>
<dbReference type="PANTHER" id="PTHR13102">
    <property type="entry name" value="NUCLEOLAR PROTEIN 9"/>
    <property type="match status" value="1"/>
</dbReference>
<evidence type="ECO:0000256" key="3">
    <source>
        <dbReference type="SAM" id="MobiDB-lite"/>
    </source>
</evidence>
<dbReference type="PANTHER" id="PTHR13102:SF0">
    <property type="entry name" value="NUCLEOLAR PROTEIN 9"/>
    <property type="match status" value="1"/>
</dbReference>
<dbReference type="GO" id="GO:0005730">
    <property type="term" value="C:nucleolus"/>
    <property type="evidence" value="ECO:0007669"/>
    <property type="project" value="TreeGrafter"/>
</dbReference>
<evidence type="ECO:0000313" key="4">
    <source>
        <dbReference type="EMBL" id="PWA17449.1"/>
    </source>
</evidence>
<dbReference type="Proteomes" id="UP000250572">
    <property type="component" value="Unassembled WGS sequence"/>
</dbReference>
<dbReference type="GO" id="GO:0000056">
    <property type="term" value="P:ribosomal small subunit export from nucleus"/>
    <property type="evidence" value="ECO:0007669"/>
    <property type="project" value="TreeGrafter"/>
</dbReference>
<keyword evidence="1" id="KW-0677">Repeat</keyword>
<organism evidence="4 5">
    <name type="scientific">Gambusia affinis</name>
    <name type="common">Western mosquitofish</name>
    <name type="synonym">Heterandria affinis</name>
    <dbReference type="NCBI Taxonomy" id="33528"/>
    <lineage>
        <taxon>Eukaryota</taxon>
        <taxon>Metazoa</taxon>
        <taxon>Chordata</taxon>
        <taxon>Craniata</taxon>
        <taxon>Vertebrata</taxon>
        <taxon>Euteleostomi</taxon>
        <taxon>Actinopterygii</taxon>
        <taxon>Neopterygii</taxon>
        <taxon>Teleostei</taxon>
        <taxon>Neoteleostei</taxon>
        <taxon>Acanthomorphata</taxon>
        <taxon>Ovalentaria</taxon>
        <taxon>Atherinomorphae</taxon>
        <taxon>Cyprinodontiformes</taxon>
        <taxon>Poeciliidae</taxon>
        <taxon>Poeciliinae</taxon>
        <taxon>Gambusia</taxon>
    </lineage>
</organism>
<keyword evidence="5" id="KW-1185">Reference proteome</keyword>
<dbReference type="Pfam" id="PF22493">
    <property type="entry name" value="PUF_NOP9"/>
    <property type="match status" value="1"/>
</dbReference>
<feature type="compositionally biased region" description="Basic and acidic residues" evidence="3">
    <location>
        <begin position="287"/>
        <end position="296"/>
    </location>
</feature>
<dbReference type="GO" id="GO:0030686">
    <property type="term" value="C:90S preribosome"/>
    <property type="evidence" value="ECO:0007669"/>
    <property type="project" value="TreeGrafter"/>
</dbReference>
<dbReference type="SMART" id="SM00025">
    <property type="entry name" value="Pumilio"/>
    <property type="match status" value="5"/>
</dbReference>
<evidence type="ECO:0000256" key="2">
    <source>
        <dbReference type="PROSITE-ProRule" id="PRU00317"/>
    </source>
</evidence>